<feature type="chain" id="PRO_5033059741" evidence="5">
    <location>
        <begin position="23"/>
        <end position="522"/>
    </location>
</feature>
<dbReference type="PANTHER" id="PTHR42800:SF1">
    <property type="entry name" value="EXOINULINASE INUD (AFU_ORTHOLOGUE AFUA_5G00480)"/>
    <property type="match status" value="1"/>
</dbReference>
<feature type="domain" description="Glycosyl hydrolase family 32 C-terminal" evidence="7">
    <location>
        <begin position="356"/>
        <end position="510"/>
    </location>
</feature>
<evidence type="ECO:0000256" key="5">
    <source>
        <dbReference type="SAM" id="SignalP"/>
    </source>
</evidence>
<evidence type="ECO:0000256" key="2">
    <source>
        <dbReference type="ARBA" id="ARBA00022801"/>
    </source>
</evidence>
<dbReference type="GO" id="GO:0005987">
    <property type="term" value="P:sucrose catabolic process"/>
    <property type="evidence" value="ECO:0007669"/>
    <property type="project" value="TreeGrafter"/>
</dbReference>
<dbReference type="InterPro" id="IPR023296">
    <property type="entry name" value="Glyco_hydro_beta-prop_sf"/>
</dbReference>
<protein>
    <submittedName>
        <fullName evidence="8">Fructan beta-fructosidase</fullName>
        <ecNumber evidence="8">3.2.1.80</ecNumber>
    </submittedName>
</protein>
<proteinExistence type="inferred from homology"/>
<evidence type="ECO:0000259" key="6">
    <source>
        <dbReference type="Pfam" id="PF00251"/>
    </source>
</evidence>
<dbReference type="GO" id="GO:0004575">
    <property type="term" value="F:sucrose alpha-glucosidase activity"/>
    <property type="evidence" value="ECO:0007669"/>
    <property type="project" value="TreeGrafter"/>
</dbReference>
<feature type="signal peptide" evidence="5">
    <location>
        <begin position="1"/>
        <end position="22"/>
    </location>
</feature>
<dbReference type="InterPro" id="IPR013189">
    <property type="entry name" value="Glyco_hydro_32_C"/>
</dbReference>
<dbReference type="InterPro" id="IPR001362">
    <property type="entry name" value="Glyco_hydro_32"/>
</dbReference>
<gene>
    <name evidence="8" type="ORF">HNQ61_000216</name>
</gene>
<dbReference type="EC" id="3.2.1.80" evidence="8"/>
<accession>A0A841GV79</accession>
<keyword evidence="3 4" id="KW-0326">Glycosidase</keyword>
<dbReference type="InterPro" id="IPR013320">
    <property type="entry name" value="ConA-like_dom_sf"/>
</dbReference>
<organism evidence="8 9">
    <name type="scientific">Longimicrobium terrae</name>
    <dbReference type="NCBI Taxonomy" id="1639882"/>
    <lineage>
        <taxon>Bacteria</taxon>
        <taxon>Pseudomonadati</taxon>
        <taxon>Gemmatimonadota</taxon>
        <taxon>Longimicrobiia</taxon>
        <taxon>Longimicrobiales</taxon>
        <taxon>Longimicrobiaceae</taxon>
        <taxon>Longimicrobium</taxon>
    </lineage>
</organism>
<dbReference type="InterPro" id="IPR013148">
    <property type="entry name" value="Glyco_hydro_32_N"/>
</dbReference>
<dbReference type="Gene3D" id="2.115.10.20">
    <property type="entry name" value="Glycosyl hydrolase domain, family 43"/>
    <property type="match status" value="1"/>
</dbReference>
<dbReference type="GO" id="GO:0005737">
    <property type="term" value="C:cytoplasm"/>
    <property type="evidence" value="ECO:0007669"/>
    <property type="project" value="TreeGrafter"/>
</dbReference>
<dbReference type="PROSITE" id="PS51257">
    <property type="entry name" value="PROKAR_LIPOPROTEIN"/>
    <property type="match status" value="1"/>
</dbReference>
<evidence type="ECO:0000256" key="3">
    <source>
        <dbReference type="ARBA" id="ARBA00023295"/>
    </source>
</evidence>
<evidence type="ECO:0000313" key="9">
    <source>
        <dbReference type="Proteomes" id="UP000582837"/>
    </source>
</evidence>
<dbReference type="GO" id="GO:0051669">
    <property type="term" value="F:fructan beta-fructosidase activity"/>
    <property type="evidence" value="ECO:0007669"/>
    <property type="project" value="UniProtKB-EC"/>
</dbReference>
<reference evidence="8 9" key="1">
    <citation type="submission" date="2020-08" db="EMBL/GenBank/DDBJ databases">
        <title>Genomic Encyclopedia of Type Strains, Phase IV (KMG-IV): sequencing the most valuable type-strain genomes for metagenomic binning, comparative biology and taxonomic classification.</title>
        <authorList>
            <person name="Goeker M."/>
        </authorList>
    </citation>
    <scope>NUCLEOTIDE SEQUENCE [LARGE SCALE GENOMIC DNA]</scope>
    <source>
        <strain evidence="8 9">DSM 29007</strain>
    </source>
</reference>
<dbReference type="RefSeq" id="WP_170030833.1">
    <property type="nucleotide sequence ID" value="NZ_JABDTL010000001.1"/>
</dbReference>
<sequence length="522" mass="57384">MNRAAMYLLATLCLLLSGCDSATGSDGLRALAVEPDYRPQYHFTAPTNWLNDPNGLVYYQGEYHLFYQYNPEGSTWGHMNWGHAVSRDLVRWEHLPVALREEDGWMMFSGSVVVDWQNTSGFGKDGEPPMVALYTGHRTRDNRQVQAVAYSTDRGRTWTKYGGNPVIDIGSTDFRDPKVFWYEPGQTWVMVVALSQERKVRFYSSPDLKQWTYLSDFGQLGSVWGVWECPDLFPLAVDGDPQNVRWVLEVDVSGGGPTGGSAGQYFLGRFDGTTFTLDGSAEPRWVDYGADFYASLSWSDIPRDDGRRVMLGWMNNQWYANAIPTSPFRGSMSIPRVLGLGSTPGGIRLVQQPAAELQSLRGTPVRVEGLELESRSVPLAERGVAGRAMEIIAEFEVGTATEVGLQVRQGGNEETLVGVNVAGSQLFVDRTRSGSTGFHPGFAARHAGPLTVRDGRVRLHVFVDWSSVEVFGGEGETVLTDQIFPTGVNDGVSVYARGGRARLVSLEAWPLSGAGIQAPSGN</sequence>
<evidence type="ECO:0000256" key="4">
    <source>
        <dbReference type="RuleBase" id="RU362110"/>
    </source>
</evidence>
<keyword evidence="5" id="KW-0732">Signal</keyword>
<keyword evidence="2 4" id="KW-0378">Hydrolase</keyword>
<dbReference type="AlphaFoldDB" id="A0A841GV79"/>
<evidence type="ECO:0000313" key="8">
    <source>
        <dbReference type="EMBL" id="MBB6068605.1"/>
    </source>
</evidence>
<dbReference type="PANTHER" id="PTHR42800">
    <property type="entry name" value="EXOINULINASE INUD (AFU_ORTHOLOGUE AFUA_5G00480)"/>
    <property type="match status" value="1"/>
</dbReference>
<dbReference type="SUPFAM" id="SSF49899">
    <property type="entry name" value="Concanavalin A-like lectins/glucanases"/>
    <property type="match status" value="1"/>
</dbReference>
<dbReference type="SUPFAM" id="SSF75005">
    <property type="entry name" value="Arabinanase/levansucrase/invertase"/>
    <property type="match status" value="1"/>
</dbReference>
<feature type="domain" description="Glycosyl hydrolase family 32 N-terminal" evidence="6">
    <location>
        <begin position="42"/>
        <end position="353"/>
    </location>
</feature>
<name>A0A841GV79_9BACT</name>
<dbReference type="Gene3D" id="2.60.120.560">
    <property type="entry name" value="Exo-inulinase, domain 1"/>
    <property type="match status" value="1"/>
</dbReference>
<dbReference type="Pfam" id="PF08244">
    <property type="entry name" value="Glyco_hydro_32C"/>
    <property type="match status" value="1"/>
</dbReference>
<dbReference type="SMART" id="SM00640">
    <property type="entry name" value="Glyco_32"/>
    <property type="match status" value="1"/>
</dbReference>
<dbReference type="Proteomes" id="UP000582837">
    <property type="component" value="Unassembled WGS sequence"/>
</dbReference>
<dbReference type="Pfam" id="PF00251">
    <property type="entry name" value="Glyco_hydro_32N"/>
    <property type="match status" value="1"/>
</dbReference>
<dbReference type="EMBL" id="JACHIA010000001">
    <property type="protein sequence ID" value="MBB6068605.1"/>
    <property type="molecule type" value="Genomic_DNA"/>
</dbReference>
<evidence type="ECO:0000259" key="7">
    <source>
        <dbReference type="Pfam" id="PF08244"/>
    </source>
</evidence>
<keyword evidence="9" id="KW-1185">Reference proteome</keyword>
<evidence type="ECO:0000256" key="1">
    <source>
        <dbReference type="ARBA" id="ARBA00009902"/>
    </source>
</evidence>
<comment type="caution">
    <text evidence="8">The sequence shown here is derived from an EMBL/GenBank/DDBJ whole genome shotgun (WGS) entry which is preliminary data.</text>
</comment>
<dbReference type="CDD" id="cd18622">
    <property type="entry name" value="GH32_Inu-like"/>
    <property type="match status" value="1"/>
</dbReference>
<comment type="similarity">
    <text evidence="1 4">Belongs to the glycosyl hydrolase 32 family.</text>
</comment>